<feature type="domain" description="ATP-grasp" evidence="5">
    <location>
        <begin position="138"/>
        <end position="325"/>
    </location>
</feature>
<comment type="caution">
    <text evidence="6">The sequence shown here is derived from an EMBL/GenBank/DDBJ whole genome shotgun (WGS) entry which is preliminary data.</text>
</comment>
<keyword evidence="7" id="KW-1185">Reference proteome</keyword>
<dbReference type="InterPro" id="IPR013815">
    <property type="entry name" value="ATP_grasp_subdomain_1"/>
</dbReference>
<accession>A0A9P6RDC6</accession>
<evidence type="ECO:0000259" key="5">
    <source>
        <dbReference type="PROSITE" id="PS50975"/>
    </source>
</evidence>
<dbReference type="GO" id="GO:0046872">
    <property type="term" value="F:metal ion binding"/>
    <property type="evidence" value="ECO:0007669"/>
    <property type="project" value="InterPro"/>
</dbReference>
<dbReference type="SUPFAM" id="SSF56059">
    <property type="entry name" value="Glutathione synthetase ATP-binding domain-like"/>
    <property type="match status" value="1"/>
</dbReference>
<reference evidence="6" key="1">
    <citation type="journal article" date="2020" name="Fungal Divers.">
        <title>Resolving the Mortierellaceae phylogeny through synthesis of multi-gene phylogenetics and phylogenomics.</title>
        <authorList>
            <person name="Vandepol N."/>
            <person name="Liber J."/>
            <person name="Desiro A."/>
            <person name="Na H."/>
            <person name="Kennedy M."/>
            <person name="Barry K."/>
            <person name="Grigoriev I.V."/>
            <person name="Miller A.N."/>
            <person name="O'Donnell K."/>
            <person name="Stajich J.E."/>
            <person name="Bonito G."/>
        </authorList>
    </citation>
    <scope>NUCLEOTIDE SEQUENCE</scope>
    <source>
        <strain evidence="6">NVP60</strain>
    </source>
</reference>
<evidence type="ECO:0000256" key="1">
    <source>
        <dbReference type="ARBA" id="ARBA00010871"/>
    </source>
</evidence>
<evidence type="ECO:0000313" key="7">
    <source>
        <dbReference type="Proteomes" id="UP000823405"/>
    </source>
</evidence>
<evidence type="ECO:0000256" key="3">
    <source>
        <dbReference type="PROSITE-ProRule" id="PRU00409"/>
    </source>
</evidence>
<keyword evidence="2" id="KW-0436">Ligase</keyword>
<evidence type="ECO:0000313" key="6">
    <source>
        <dbReference type="EMBL" id="KAG0316225.1"/>
    </source>
</evidence>
<name>A0A9P6RDC6_9FUNG</name>
<dbReference type="PANTHER" id="PTHR23132:SF23">
    <property type="entry name" value="D-ALANINE--D-ALANINE LIGASE B"/>
    <property type="match status" value="1"/>
</dbReference>
<feature type="compositionally biased region" description="Acidic residues" evidence="4">
    <location>
        <begin position="124"/>
        <end position="133"/>
    </location>
</feature>
<dbReference type="Gene3D" id="3.30.1490.20">
    <property type="entry name" value="ATP-grasp fold, A domain"/>
    <property type="match status" value="1"/>
</dbReference>
<comment type="similarity">
    <text evidence="1">Belongs to the D-alanine--D-alanine ligase family.</text>
</comment>
<organism evidence="6 7">
    <name type="scientific">Linnemannia gamsii</name>
    <dbReference type="NCBI Taxonomy" id="64522"/>
    <lineage>
        <taxon>Eukaryota</taxon>
        <taxon>Fungi</taxon>
        <taxon>Fungi incertae sedis</taxon>
        <taxon>Mucoromycota</taxon>
        <taxon>Mortierellomycotina</taxon>
        <taxon>Mortierellomycetes</taxon>
        <taxon>Mortierellales</taxon>
        <taxon>Mortierellaceae</taxon>
        <taxon>Linnemannia</taxon>
    </lineage>
</organism>
<evidence type="ECO:0000256" key="2">
    <source>
        <dbReference type="ARBA" id="ARBA00022598"/>
    </source>
</evidence>
<dbReference type="Gene3D" id="3.30.470.20">
    <property type="entry name" value="ATP-grasp fold, B domain"/>
    <property type="match status" value="1"/>
</dbReference>
<feature type="non-terminal residue" evidence="6">
    <location>
        <position position="339"/>
    </location>
</feature>
<keyword evidence="3" id="KW-0547">Nucleotide-binding</keyword>
<dbReference type="PROSITE" id="PS50975">
    <property type="entry name" value="ATP_GRASP"/>
    <property type="match status" value="1"/>
</dbReference>
<feature type="region of interest" description="Disordered" evidence="4">
    <location>
        <begin position="121"/>
        <end position="148"/>
    </location>
</feature>
<dbReference type="InterPro" id="IPR011095">
    <property type="entry name" value="Dala_Dala_lig_C"/>
</dbReference>
<dbReference type="AlphaFoldDB" id="A0A9P6RDC6"/>
<dbReference type="GO" id="GO:0008716">
    <property type="term" value="F:D-alanine-D-alanine ligase activity"/>
    <property type="evidence" value="ECO:0007669"/>
    <property type="project" value="InterPro"/>
</dbReference>
<dbReference type="InterPro" id="IPR011761">
    <property type="entry name" value="ATP-grasp"/>
</dbReference>
<sequence>MSLASIDRTIQKIEALESDHDSLGRPYDPSKFPGNGNILIKPVVMNFIDGMETDGWPGISIIKKLESHHIAFTGADSTLYYLDSDKALIKRHLVDCKTPTPGYYDIYTRFDEEMKALKAKEDADMVDQEDEDGDVLKKKSEEELDEDVEEEDMAQKALLFESLSKLKFPLLVKPANSSSSRGISTKSVVDTPEEAYERAMETKRVWGPVYVEEYITGREYTALVSGSSATGIKVYKILERVFRPEIPERERMLTHDMKWGENNYGTDETVKTAQWWMQVCSDSDQERLQPIAKSIYASFGGNGYCRMDLREDHRSGEVYVVDVNANCSIDEDEDSAMGK</sequence>
<dbReference type="Pfam" id="PF07478">
    <property type="entry name" value="Dala_Dala_lig_C"/>
    <property type="match status" value="1"/>
</dbReference>
<evidence type="ECO:0000256" key="4">
    <source>
        <dbReference type="SAM" id="MobiDB-lite"/>
    </source>
</evidence>
<dbReference type="PANTHER" id="PTHR23132">
    <property type="entry name" value="D-ALANINE--D-ALANINE LIGASE"/>
    <property type="match status" value="1"/>
</dbReference>
<gene>
    <name evidence="6" type="ORF">BGZ97_007223</name>
</gene>
<dbReference type="OrthoDB" id="2013972at2759"/>
<proteinExistence type="inferred from homology"/>
<dbReference type="EMBL" id="JAAAIN010000320">
    <property type="protein sequence ID" value="KAG0316225.1"/>
    <property type="molecule type" value="Genomic_DNA"/>
</dbReference>
<protein>
    <recommendedName>
        <fullName evidence="5">ATP-grasp domain-containing protein</fullName>
    </recommendedName>
</protein>
<dbReference type="GO" id="GO:0005524">
    <property type="term" value="F:ATP binding"/>
    <property type="evidence" value="ECO:0007669"/>
    <property type="project" value="UniProtKB-UniRule"/>
</dbReference>
<dbReference type="Proteomes" id="UP000823405">
    <property type="component" value="Unassembled WGS sequence"/>
</dbReference>
<keyword evidence="3" id="KW-0067">ATP-binding</keyword>